<comment type="caution">
    <text evidence="1">The sequence shown here is derived from an EMBL/GenBank/DDBJ whole genome shotgun (WGS) entry which is preliminary data.</text>
</comment>
<evidence type="ECO:0000313" key="2">
    <source>
        <dbReference type="Proteomes" id="UP000319792"/>
    </source>
</evidence>
<dbReference type="Proteomes" id="UP000319792">
    <property type="component" value="Unassembled WGS sequence"/>
</dbReference>
<accession>A0A5C5RI37</accession>
<proteinExistence type="predicted"/>
<protein>
    <submittedName>
        <fullName evidence="1">Uncharacterized protein</fullName>
    </submittedName>
</protein>
<dbReference type="RefSeq" id="WP_146437686.1">
    <property type="nucleotide sequence ID" value="NZ_VIGV01000015.1"/>
</dbReference>
<name>A0A5C5RI37_9ACTN</name>
<gene>
    <name evidence="1" type="ORF">FK268_22485</name>
</gene>
<evidence type="ECO:0000313" key="1">
    <source>
        <dbReference type="EMBL" id="TWS21811.1"/>
    </source>
</evidence>
<sequence>MPDDNSAPVDLKATLSEIATKAKKNPDVARSDLQAVVYQAIADDDEHAEKLGIDADKLRGLLGDANHDLVLTGGCRHRHQEPSRRTDLCSRTC</sequence>
<dbReference type="EMBL" id="VIGV01000015">
    <property type="protein sequence ID" value="TWS21811.1"/>
    <property type="molecule type" value="Genomic_DNA"/>
</dbReference>
<organism evidence="1 2">
    <name type="scientific">Tsukamurella sputi</name>
    <dbReference type="NCBI Taxonomy" id="2591848"/>
    <lineage>
        <taxon>Bacteria</taxon>
        <taxon>Bacillati</taxon>
        <taxon>Actinomycetota</taxon>
        <taxon>Actinomycetes</taxon>
        <taxon>Mycobacteriales</taxon>
        <taxon>Tsukamurellaceae</taxon>
        <taxon>Tsukamurella</taxon>
    </lineage>
</organism>
<dbReference type="AlphaFoldDB" id="A0A5C5RI37"/>
<reference evidence="1 2" key="1">
    <citation type="submission" date="2019-08" db="EMBL/GenBank/DDBJ databases">
        <title>Tsukamurella conjunctivitidis sp. nov., Tsukamurella assacharolytica sp. nov. and Tsukamurella sputae sp. nov. isolated from patients with conjunctivitis, bacteraemia (lymphoma) and respiratory infection (sputum) in Hong Kong.</title>
        <authorList>
            <person name="Fok K.M.N."/>
            <person name="Fong J.Y.H."/>
        </authorList>
    </citation>
    <scope>NUCLEOTIDE SEQUENCE [LARGE SCALE GENOMIC DNA]</scope>
    <source>
        <strain evidence="1 2">HKU70</strain>
    </source>
</reference>
<keyword evidence="2" id="KW-1185">Reference proteome</keyword>